<sequence length="91" mass="9086">ASAYLGAAPSISNPDILEAALSIHAVEAEHASALADLVAPGGDLFAPEAFASPLTPDEVLRIVAPFLGGMAMPRTGGGYGAGTGEIDQIVR</sequence>
<name>A0A6J4VH83_9BACT</name>
<organism evidence="1">
    <name type="scientific">uncultured Thermomicrobiales bacterium</name>
    <dbReference type="NCBI Taxonomy" id="1645740"/>
    <lineage>
        <taxon>Bacteria</taxon>
        <taxon>Pseudomonadati</taxon>
        <taxon>Thermomicrobiota</taxon>
        <taxon>Thermomicrobia</taxon>
        <taxon>Thermomicrobiales</taxon>
        <taxon>environmental samples</taxon>
    </lineage>
</organism>
<gene>
    <name evidence="1" type="ORF">AVDCRST_MAG88-2796</name>
</gene>
<dbReference type="EMBL" id="CADCWM010000677">
    <property type="protein sequence ID" value="CAA9575704.1"/>
    <property type="molecule type" value="Genomic_DNA"/>
</dbReference>
<accession>A0A6J4VH83</accession>
<feature type="non-terminal residue" evidence="1">
    <location>
        <position position="1"/>
    </location>
</feature>
<dbReference type="AlphaFoldDB" id="A0A6J4VH83"/>
<proteinExistence type="predicted"/>
<dbReference type="Pfam" id="PF13668">
    <property type="entry name" value="Ferritin_2"/>
    <property type="match status" value="1"/>
</dbReference>
<evidence type="ECO:0008006" key="2">
    <source>
        <dbReference type="Google" id="ProtNLM"/>
    </source>
</evidence>
<evidence type="ECO:0000313" key="1">
    <source>
        <dbReference type="EMBL" id="CAA9575704.1"/>
    </source>
</evidence>
<protein>
    <recommendedName>
        <fullName evidence="2">Ferritin-like domain-containing protein</fullName>
    </recommendedName>
</protein>
<reference evidence="1" key="1">
    <citation type="submission" date="2020-02" db="EMBL/GenBank/DDBJ databases">
        <authorList>
            <person name="Meier V. D."/>
        </authorList>
    </citation>
    <scope>NUCLEOTIDE SEQUENCE</scope>
    <source>
        <strain evidence="1">AVDCRST_MAG88</strain>
    </source>
</reference>